<dbReference type="PRINTS" id="PR00081">
    <property type="entry name" value="GDHRDH"/>
</dbReference>
<accession>A0A8H3EE48</accession>
<comment type="caution">
    <text evidence="3">The sequence shown here is derived from an EMBL/GenBank/DDBJ whole genome shotgun (WGS) entry which is preliminary data.</text>
</comment>
<sequence>MSIPYVRHFFASQFLTLPELTSLSFEGQTVVVTGANTGLGFECARHFHTLGADLVILAVRDVRKGESARDKLLVPGRGAIEVWQLDLSDTASVIAFAEKAANHPRIDVVLENAGMQQHRWQVSKEGFEMTVAVNFYGTILLALLLIPILRRSGQKYKTNPRLTVVTSEVHHFTSWGQKAEPLTDLNDESKFVASDRYNVSKLLEVLYIRELAQHVDTNNGGPILNLANPGLCVSDFDRNLSRATQMIIGFFRSLLARTTEAGARTLVWPTSCSIEGHGQYSLDCTFNEKALSRFVRSDAGIQLRKRVFAEANAQLELLKPNALKLALSSE</sequence>
<dbReference type="PANTHER" id="PTHR43157:SF31">
    <property type="entry name" value="PHOSPHATIDYLINOSITOL-GLYCAN BIOSYNTHESIS CLASS F PROTEIN"/>
    <property type="match status" value="1"/>
</dbReference>
<dbReference type="AlphaFoldDB" id="A0A8H3EE48"/>
<gene>
    <name evidence="3" type="ORF">GOMPHAMPRED_000402</name>
</gene>
<evidence type="ECO:0000313" key="4">
    <source>
        <dbReference type="Proteomes" id="UP000664169"/>
    </source>
</evidence>
<keyword evidence="2" id="KW-1133">Transmembrane helix</keyword>
<keyword evidence="2" id="KW-0812">Transmembrane</keyword>
<feature type="transmembrane region" description="Helical" evidence="2">
    <location>
        <begin position="129"/>
        <end position="149"/>
    </location>
</feature>
<dbReference type="PANTHER" id="PTHR43157">
    <property type="entry name" value="PHOSPHATIDYLINOSITOL-GLYCAN BIOSYNTHESIS CLASS F PROTEIN-RELATED"/>
    <property type="match status" value="1"/>
</dbReference>
<dbReference type="SUPFAM" id="SSF51735">
    <property type="entry name" value="NAD(P)-binding Rossmann-fold domains"/>
    <property type="match status" value="1"/>
</dbReference>
<evidence type="ECO:0000256" key="1">
    <source>
        <dbReference type="ARBA" id="ARBA00023002"/>
    </source>
</evidence>
<dbReference type="Proteomes" id="UP000664169">
    <property type="component" value="Unassembled WGS sequence"/>
</dbReference>
<dbReference type="OrthoDB" id="542013at2759"/>
<organism evidence="3 4">
    <name type="scientific">Gomphillus americanus</name>
    <dbReference type="NCBI Taxonomy" id="1940652"/>
    <lineage>
        <taxon>Eukaryota</taxon>
        <taxon>Fungi</taxon>
        <taxon>Dikarya</taxon>
        <taxon>Ascomycota</taxon>
        <taxon>Pezizomycotina</taxon>
        <taxon>Lecanoromycetes</taxon>
        <taxon>OSLEUM clade</taxon>
        <taxon>Ostropomycetidae</taxon>
        <taxon>Ostropales</taxon>
        <taxon>Graphidaceae</taxon>
        <taxon>Gomphilloideae</taxon>
        <taxon>Gomphillus</taxon>
    </lineage>
</organism>
<keyword evidence="4" id="KW-1185">Reference proteome</keyword>
<dbReference type="InterPro" id="IPR002347">
    <property type="entry name" value="SDR_fam"/>
</dbReference>
<name>A0A8H3EE48_9LECA</name>
<evidence type="ECO:0008006" key="5">
    <source>
        <dbReference type="Google" id="ProtNLM"/>
    </source>
</evidence>
<reference evidence="3" key="1">
    <citation type="submission" date="2021-03" db="EMBL/GenBank/DDBJ databases">
        <authorList>
            <person name="Tagirdzhanova G."/>
        </authorList>
    </citation>
    <scope>NUCLEOTIDE SEQUENCE</scope>
</reference>
<keyword evidence="1" id="KW-0560">Oxidoreductase</keyword>
<keyword evidence="2" id="KW-0472">Membrane</keyword>
<evidence type="ECO:0000313" key="3">
    <source>
        <dbReference type="EMBL" id="CAF9903584.1"/>
    </source>
</evidence>
<evidence type="ECO:0000256" key="2">
    <source>
        <dbReference type="SAM" id="Phobius"/>
    </source>
</evidence>
<dbReference type="Pfam" id="PF00106">
    <property type="entry name" value="adh_short"/>
    <property type="match status" value="1"/>
</dbReference>
<dbReference type="Gene3D" id="3.40.50.720">
    <property type="entry name" value="NAD(P)-binding Rossmann-like Domain"/>
    <property type="match status" value="1"/>
</dbReference>
<protein>
    <recommendedName>
        <fullName evidence="5">NAD(P)-binding protein</fullName>
    </recommendedName>
</protein>
<proteinExistence type="predicted"/>
<dbReference type="InterPro" id="IPR036291">
    <property type="entry name" value="NAD(P)-bd_dom_sf"/>
</dbReference>
<dbReference type="EMBL" id="CAJPDQ010000001">
    <property type="protein sequence ID" value="CAF9903584.1"/>
    <property type="molecule type" value="Genomic_DNA"/>
</dbReference>
<dbReference type="GO" id="GO:0016491">
    <property type="term" value="F:oxidoreductase activity"/>
    <property type="evidence" value="ECO:0007669"/>
    <property type="project" value="UniProtKB-KW"/>
</dbReference>